<dbReference type="RefSeq" id="WP_226954629.1">
    <property type="nucleotide sequence ID" value="NZ_JACDXW010000005.1"/>
</dbReference>
<dbReference type="EMBL" id="JACDXW010000005">
    <property type="protein sequence ID" value="MCB5364205.1"/>
    <property type="molecule type" value="Genomic_DNA"/>
</dbReference>
<dbReference type="Proteomes" id="UP000776983">
    <property type="component" value="Unassembled WGS sequence"/>
</dbReference>
<comment type="caution">
    <text evidence="1">The sequence shown here is derived from an EMBL/GenBank/DDBJ whole genome shotgun (WGS) entry which is preliminary data.</text>
</comment>
<protein>
    <submittedName>
        <fullName evidence="1">Uncharacterized protein</fullName>
    </submittedName>
</protein>
<organism evidence="1 2">
    <name type="scientific">Mesopusillimonas faecipullorum</name>
    <dbReference type="NCBI Taxonomy" id="2755040"/>
    <lineage>
        <taxon>Bacteria</taxon>
        <taxon>Pseudomonadati</taxon>
        <taxon>Pseudomonadota</taxon>
        <taxon>Betaproteobacteria</taxon>
        <taxon>Burkholderiales</taxon>
        <taxon>Alcaligenaceae</taxon>
        <taxon>Mesopusillimonas</taxon>
    </lineage>
</organism>
<accession>A0ABS8CDU5</accession>
<reference evidence="1 2" key="1">
    <citation type="submission" date="2020-07" db="EMBL/GenBank/DDBJ databases">
        <title>Pusillimonas sp. nov., isolated from poultry manure in Taiwan.</title>
        <authorList>
            <person name="Lin S.-Y."/>
            <person name="Tang Y.-S."/>
            <person name="Young C.-C."/>
        </authorList>
    </citation>
    <scope>NUCLEOTIDE SEQUENCE [LARGE SCALE GENOMIC DNA]</scope>
    <source>
        <strain evidence="1 2">CC-YST705</strain>
    </source>
</reference>
<gene>
    <name evidence="1" type="ORF">H0484_10650</name>
</gene>
<evidence type="ECO:0000313" key="2">
    <source>
        <dbReference type="Proteomes" id="UP000776983"/>
    </source>
</evidence>
<keyword evidence="2" id="KW-1185">Reference proteome</keyword>
<proteinExistence type="predicted"/>
<sequence>MFETLPAGTAARCTVFRPQRYAASYWKRHHEAKEVETKEIMFCEKKLLDASVRQTILRMLENASSLARRGNKAVCHAYP</sequence>
<evidence type="ECO:0000313" key="1">
    <source>
        <dbReference type="EMBL" id="MCB5364205.1"/>
    </source>
</evidence>
<name>A0ABS8CDU5_9BURK</name>